<sequence>MSSVAFPHHHFLYVYLLEFHAVANPTFYFSRNQINKDHTLYTGNLNGSNNFTFT</sequence>
<reference evidence="1" key="2">
    <citation type="journal article" date="2015" name="Fish Shellfish Immunol.">
        <title>Early steps in the European eel (Anguilla anguilla)-Vibrio vulnificus interaction in the gills: Role of the RtxA13 toxin.</title>
        <authorList>
            <person name="Callol A."/>
            <person name="Pajuelo D."/>
            <person name="Ebbesson L."/>
            <person name="Teles M."/>
            <person name="MacKenzie S."/>
            <person name="Amaro C."/>
        </authorList>
    </citation>
    <scope>NUCLEOTIDE SEQUENCE</scope>
</reference>
<dbReference type="EMBL" id="GBXM01090744">
    <property type="protein sequence ID" value="JAH17833.1"/>
    <property type="molecule type" value="Transcribed_RNA"/>
</dbReference>
<name>A0A0E9QP39_ANGAN</name>
<proteinExistence type="predicted"/>
<organism evidence="1">
    <name type="scientific">Anguilla anguilla</name>
    <name type="common">European freshwater eel</name>
    <name type="synonym">Muraena anguilla</name>
    <dbReference type="NCBI Taxonomy" id="7936"/>
    <lineage>
        <taxon>Eukaryota</taxon>
        <taxon>Metazoa</taxon>
        <taxon>Chordata</taxon>
        <taxon>Craniata</taxon>
        <taxon>Vertebrata</taxon>
        <taxon>Euteleostomi</taxon>
        <taxon>Actinopterygii</taxon>
        <taxon>Neopterygii</taxon>
        <taxon>Teleostei</taxon>
        <taxon>Anguilliformes</taxon>
        <taxon>Anguillidae</taxon>
        <taxon>Anguilla</taxon>
    </lineage>
</organism>
<reference evidence="1" key="1">
    <citation type="submission" date="2014-11" db="EMBL/GenBank/DDBJ databases">
        <authorList>
            <person name="Amaro Gonzalez C."/>
        </authorList>
    </citation>
    <scope>NUCLEOTIDE SEQUENCE</scope>
</reference>
<dbReference type="AlphaFoldDB" id="A0A0E9QP39"/>
<accession>A0A0E9QP39</accession>
<evidence type="ECO:0000313" key="1">
    <source>
        <dbReference type="EMBL" id="JAH17833.1"/>
    </source>
</evidence>
<protein>
    <submittedName>
        <fullName evidence="1">Uncharacterized protein</fullName>
    </submittedName>
</protein>